<dbReference type="AlphaFoldDB" id="A0A7N2LSL6"/>
<sequence length="307" mass="34733">MTPFEIAVWQQPMPEQDPSTTSLILEHRDMHPVVYAVPLEPFIKAYICVTTNGRELVSSVGDEEFGQMDQRERHAIHPKAICVSHLYCSYAKTLRERLQVMRKSSFMEHPALVPNGRRDIPPGCPPSVCGKVGKIDFPFANDTSPECGLLILHDCGDPHQMKTPKIKLERDGTVLYDVETISKANTIQIKDPQLQSVLDFNSCESLKNWTLPSPSSPFIYFQRVSGNLTLFKCDRTLNIPPLQLPLNGQYKSNDLFRLLSAEILLEVRVTEVCRQCYIKGGQWNNRSRVVQVIALGKMPLQSDIVLQ</sequence>
<keyword evidence="2" id="KW-1185">Reference proteome</keyword>
<dbReference type="EMBL" id="LRBV02000005">
    <property type="status" value="NOT_ANNOTATED_CDS"/>
    <property type="molecule type" value="Genomic_DNA"/>
</dbReference>
<dbReference type="EnsemblPlants" id="QL05p056844:mrna">
    <property type="protein sequence ID" value="QL05p056844:mrna"/>
    <property type="gene ID" value="QL05p056844"/>
</dbReference>
<dbReference type="Proteomes" id="UP000594261">
    <property type="component" value="Chromosome 5"/>
</dbReference>
<proteinExistence type="predicted"/>
<evidence type="ECO:0000313" key="1">
    <source>
        <dbReference type="EnsemblPlants" id="QL05p056844:mrna"/>
    </source>
</evidence>
<evidence type="ECO:0000313" key="2">
    <source>
        <dbReference type="Proteomes" id="UP000594261"/>
    </source>
</evidence>
<dbReference type="Gramene" id="QL05p056844:mrna">
    <property type="protein sequence ID" value="QL05p056844:mrna"/>
    <property type="gene ID" value="QL05p056844"/>
</dbReference>
<name>A0A7N2LSL6_QUELO</name>
<reference evidence="1" key="2">
    <citation type="submission" date="2021-01" db="UniProtKB">
        <authorList>
            <consortium name="EnsemblPlants"/>
        </authorList>
    </citation>
    <scope>IDENTIFICATION</scope>
</reference>
<accession>A0A7N2LSL6</accession>
<protein>
    <submittedName>
        <fullName evidence="1">Uncharacterized protein</fullName>
    </submittedName>
</protein>
<dbReference type="InParanoid" id="A0A7N2LSL6"/>
<organism evidence="1 2">
    <name type="scientific">Quercus lobata</name>
    <name type="common">Valley oak</name>
    <dbReference type="NCBI Taxonomy" id="97700"/>
    <lineage>
        <taxon>Eukaryota</taxon>
        <taxon>Viridiplantae</taxon>
        <taxon>Streptophyta</taxon>
        <taxon>Embryophyta</taxon>
        <taxon>Tracheophyta</taxon>
        <taxon>Spermatophyta</taxon>
        <taxon>Magnoliopsida</taxon>
        <taxon>eudicotyledons</taxon>
        <taxon>Gunneridae</taxon>
        <taxon>Pentapetalae</taxon>
        <taxon>rosids</taxon>
        <taxon>fabids</taxon>
        <taxon>Fagales</taxon>
        <taxon>Fagaceae</taxon>
        <taxon>Quercus</taxon>
    </lineage>
</organism>
<reference evidence="1 2" key="1">
    <citation type="journal article" date="2016" name="G3 (Bethesda)">
        <title>First Draft Assembly and Annotation of the Genome of a California Endemic Oak Quercus lobata Nee (Fagaceae).</title>
        <authorList>
            <person name="Sork V.L."/>
            <person name="Fitz-Gibbon S.T."/>
            <person name="Puiu D."/>
            <person name="Crepeau M."/>
            <person name="Gugger P.F."/>
            <person name="Sherman R."/>
            <person name="Stevens K."/>
            <person name="Langley C.H."/>
            <person name="Pellegrini M."/>
            <person name="Salzberg S.L."/>
        </authorList>
    </citation>
    <scope>NUCLEOTIDE SEQUENCE [LARGE SCALE GENOMIC DNA]</scope>
    <source>
        <strain evidence="1 2">cv. SW786</strain>
    </source>
</reference>